<evidence type="ECO:0000313" key="3">
    <source>
        <dbReference type="Proteomes" id="UP000023152"/>
    </source>
</evidence>
<evidence type="ECO:0000313" key="2">
    <source>
        <dbReference type="EMBL" id="ETO02244.1"/>
    </source>
</evidence>
<keyword evidence="3" id="KW-1185">Reference proteome</keyword>
<name>X6LKU4_RETFI</name>
<proteinExistence type="predicted"/>
<keyword evidence="1" id="KW-0175">Coiled coil</keyword>
<gene>
    <name evidence="2" type="ORF">RFI_35192</name>
</gene>
<accession>X6LKU4</accession>
<dbReference type="Proteomes" id="UP000023152">
    <property type="component" value="Unassembled WGS sequence"/>
</dbReference>
<feature type="coiled-coil region" evidence="1">
    <location>
        <begin position="108"/>
        <end position="166"/>
    </location>
</feature>
<sequence length="189" mass="22016">MSHWQRECENRLDEIKQLQETIHKCNEETLAMRSEQLKLQTQCEIQKNKNIVLMNAMEQFKKQSELVHSALNGGNNNSNSNISSNSPFSTDLSTAIATAIVHVEQSGKDKKENENENENDELKDWNQSMEKHNLDIQRLQLLPKQMALLQRELKLNQGQLAEEREKTNLQIIEWKSRVDQQNAVVERLH</sequence>
<dbReference type="AlphaFoldDB" id="X6LKU4"/>
<feature type="coiled-coil region" evidence="1">
    <location>
        <begin position="1"/>
        <end position="28"/>
    </location>
</feature>
<dbReference type="EMBL" id="ASPP01036322">
    <property type="protein sequence ID" value="ETO02244.1"/>
    <property type="molecule type" value="Genomic_DNA"/>
</dbReference>
<reference evidence="2 3" key="1">
    <citation type="journal article" date="2013" name="Curr. Biol.">
        <title>The Genome of the Foraminiferan Reticulomyxa filosa.</title>
        <authorList>
            <person name="Glockner G."/>
            <person name="Hulsmann N."/>
            <person name="Schleicher M."/>
            <person name="Noegel A.A."/>
            <person name="Eichinger L."/>
            <person name="Gallinger C."/>
            <person name="Pawlowski J."/>
            <person name="Sierra R."/>
            <person name="Euteneuer U."/>
            <person name="Pillet L."/>
            <person name="Moustafa A."/>
            <person name="Platzer M."/>
            <person name="Groth M."/>
            <person name="Szafranski K."/>
            <person name="Schliwa M."/>
        </authorList>
    </citation>
    <scope>NUCLEOTIDE SEQUENCE [LARGE SCALE GENOMIC DNA]</scope>
</reference>
<comment type="caution">
    <text evidence="2">The sequence shown here is derived from an EMBL/GenBank/DDBJ whole genome shotgun (WGS) entry which is preliminary data.</text>
</comment>
<organism evidence="2 3">
    <name type="scientific">Reticulomyxa filosa</name>
    <dbReference type="NCBI Taxonomy" id="46433"/>
    <lineage>
        <taxon>Eukaryota</taxon>
        <taxon>Sar</taxon>
        <taxon>Rhizaria</taxon>
        <taxon>Retaria</taxon>
        <taxon>Foraminifera</taxon>
        <taxon>Monothalamids</taxon>
        <taxon>Reticulomyxidae</taxon>
        <taxon>Reticulomyxa</taxon>
    </lineage>
</organism>
<protein>
    <submittedName>
        <fullName evidence="2">Uncharacterized protein</fullName>
    </submittedName>
</protein>
<evidence type="ECO:0000256" key="1">
    <source>
        <dbReference type="SAM" id="Coils"/>
    </source>
</evidence>